<dbReference type="PANTHER" id="PTHR36223:SF1">
    <property type="entry name" value="TRANSCRIPTION ELONGATION FACTOR EAF N-TERMINAL DOMAIN-CONTAINING PROTEIN"/>
    <property type="match status" value="1"/>
</dbReference>
<dbReference type="VEuPathDB" id="FungiDB:PC9H_009356"/>
<feature type="region of interest" description="Disordered" evidence="1">
    <location>
        <begin position="258"/>
        <end position="285"/>
    </location>
</feature>
<keyword evidence="3" id="KW-1185">Reference proteome</keyword>
<accession>A0A8H6ZTH0</accession>
<dbReference type="Proteomes" id="UP000623687">
    <property type="component" value="Unassembled WGS sequence"/>
</dbReference>
<organism evidence="2 3">
    <name type="scientific">Pleurotus ostreatus</name>
    <name type="common">Oyster mushroom</name>
    <name type="synonym">White-rot fungus</name>
    <dbReference type="NCBI Taxonomy" id="5322"/>
    <lineage>
        <taxon>Eukaryota</taxon>
        <taxon>Fungi</taxon>
        <taxon>Dikarya</taxon>
        <taxon>Basidiomycota</taxon>
        <taxon>Agaricomycotina</taxon>
        <taxon>Agaricomycetes</taxon>
        <taxon>Agaricomycetidae</taxon>
        <taxon>Agaricales</taxon>
        <taxon>Pleurotineae</taxon>
        <taxon>Pleurotaceae</taxon>
        <taxon>Pleurotus</taxon>
    </lineage>
</organism>
<protein>
    <submittedName>
        <fullName evidence="2">Uncharacterized protein</fullName>
    </submittedName>
</protein>
<dbReference type="PANTHER" id="PTHR36223">
    <property type="entry name" value="BETA-LACTAMASE-TYPE TRANSPEPTIDASE FOLD DOMAIN CONTAINING PROTEIN"/>
    <property type="match status" value="1"/>
</dbReference>
<gene>
    <name evidence="2" type="ORF">PC9H_009356</name>
</gene>
<feature type="region of interest" description="Disordered" evidence="1">
    <location>
        <begin position="205"/>
        <end position="237"/>
    </location>
</feature>
<evidence type="ECO:0000256" key="1">
    <source>
        <dbReference type="SAM" id="MobiDB-lite"/>
    </source>
</evidence>
<dbReference type="OrthoDB" id="3364132at2759"/>
<feature type="compositionally biased region" description="Basic and acidic residues" evidence="1">
    <location>
        <begin position="258"/>
        <end position="273"/>
    </location>
</feature>
<proteinExistence type="predicted"/>
<name>A0A8H6ZTH0_PLEOS</name>
<dbReference type="EMBL" id="JACETU010000007">
    <property type="protein sequence ID" value="KAF7424055.1"/>
    <property type="molecule type" value="Genomic_DNA"/>
</dbReference>
<dbReference type="AlphaFoldDB" id="A0A8H6ZTH0"/>
<dbReference type="RefSeq" id="XP_036628249.1">
    <property type="nucleotide sequence ID" value="XM_036778860.1"/>
</dbReference>
<evidence type="ECO:0000313" key="2">
    <source>
        <dbReference type="EMBL" id="KAF7424055.1"/>
    </source>
</evidence>
<evidence type="ECO:0000313" key="3">
    <source>
        <dbReference type="Proteomes" id="UP000623687"/>
    </source>
</evidence>
<feature type="compositionally biased region" description="Basic and acidic residues" evidence="1">
    <location>
        <begin position="222"/>
        <end position="235"/>
    </location>
</feature>
<dbReference type="GeneID" id="59379174"/>
<sequence>MSSDRAAMPLNLDDFSAWIETEGVPTQEYNVEITSDAEGPVVTCWIASEEAKTFSVNLKDASSASTCWTLKADGVKMKKFYTKPAKKGRPSETTHDDAYMHRSIDAKFGEITLSVWSTQQVKYRKAQLKTSAPAAAPILGGPIHEKSKKMGGHCISYGQPVPSLEKGTKSSATKLETHYWERVKCLVTFSFKYRPLALLQANGIAPLPPAVEPTPASSERSPGPRDHSAEAHAVDTGEVDLLRQQLQLIQKRLDEIEKPRSVKRESDAAEQKAHTRRKRVKTEGPAPVFISGEVIDLT</sequence>
<comment type="caution">
    <text evidence="2">The sequence shown here is derived from an EMBL/GenBank/DDBJ whole genome shotgun (WGS) entry which is preliminary data.</text>
</comment>
<reference evidence="2" key="1">
    <citation type="submission" date="2019-07" db="EMBL/GenBank/DDBJ databases">
        <authorList>
            <person name="Palmer J.M."/>
        </authorList>
    </citation>
    <scope>NUCLEOTIDE SEQUENCE</scope>
    <source>
        <strain evidence="2">PC9</strain>
    </source>
</reference>